<dbReference type="GO" id="GO:0008270">
    <property type="term" value="F:zinc ion binding"/>
    <property type="evidence" value="ECO:0007669"/>
    <property type="project" value="InterPro"/>
</dbReference>
<evidence type="ECO:0000256" key="2">
    <source>
        <dbReference type="ARBA" id="ARBA00023242"/>
    </source>
</evidence>
<dbReference type="OrthoDB" id="3014581at2759"/>
<dbReference type="GO" id="GO:0005634">
    <property type="term" value="C:nucleus"/>
    <property type="evidence" value="ECO:0007669"/>
    <property type="project" value="UniProtKB-SubCell"/>
</dbReference>
<accession>A0A074WYG3</accession>
<keyword evidence="5" id="KW-1185">Reference proteome</keyword>
<evidence type="ECO:0000313" key="5">
    <source>
        <dbReference type="Proteomes" id="UP000027730"/>
    </source>
</evidence>
<dbReference type="PANTHER" id="PTHR31001:SF90">
    <property type="entry name" value="CENTROMERE DNA-BINDING PROTEIN COMPLEX CBF3 SUBUNIT B"/>
    <property type="match status" value="1"/>
</dbReference>
<organism evidence="4 5">
    <name type="scientific">Aureobasidium namibiae CBS 147.97</name>
    <dbReference type="NCBI Taxonomy" id="1043004"/>
    <lineage>
        <taxon>Eukaryota</taxon>
        <taxon>Fungi</taxon>
        <taxon>Dikarya</taxon>
        <taxon>Ascomycota</taxon>
        <taxon>Pezizomycotina</taxon>
        <taxon>Dothideomycetes</taxon>
        <taxon>Dothideomycetidae</taxon>
        <taxon>Dothideales</taxon>
        <taxon>Saccotheciaceae</taxon>
        <taxon>Aureobasidium</taxon>
    </lineage>
</organism>
<dbReference type="GO" id="GO:0006351">
    <property type="term" value="P:DNA-templated transcription"/>
    <property type="evidence" value="ECO:0007669"/>
    <property type="project" value="InterPro"/>
</dbReference>
<evidence type="ECO:0000259" key="3">
    <source>
        <dbReference type="Pfam" id="PF04082"/>
    </source>
</evidence>
<name>A0A074WYG3_9PEZI</name>
<feature type="domain" description="Xylanolytic transcriptional activator regulatory" evidence="3">
    <location>
        <begin position="163"/>
        <end position="322"/>
    </location>
</feature>
<dbReference type="PANTHER" id="PTHR31001">
    <property type="entry name" value="UNCHARACTERIZED TRANSCRIPTIONAL REGULATORY PROTEIN"/>
    <property type="match status" value="1"/>
</dbReference>
<comment type="subcellular location">
    <subcellularLocation>
        <location evidence="1">Nucleus</location>
    </subcellularLocation>
</comment>
<dbReference type="HOGENOM" id="CLU_013260_0_0_1"/>
<reference evidence="4 5" key="1">
    <citation type="journal article" date="2014" name="BMC Genomics">
        <title>Genome sequencing of four Aureobasidium pullulans varieties: biotechnological potential, stress tolerance, and description of new species.</title>
        <authorList>
            <person name="Gostin Ar C."/>
            <person name="Ohm R.A."/>
            <person name="Kogej T."/>
            <person name="Sonjak S."/>
            <person name="Turk M."/>
            <person name="Zajc J."/>
            <person name="Zalar P."/>
            <person name="Grube M."/>
            <person name="Sun H."/>
            <person name="Han J."/>
            <person name="Sharma A."/>
            <person name="Chiniquy J."/>
            <person name="Ngan C.Y."/>
            <person name="Lipzen A."/>
            <person name="Barry K."/>
            <person name="Grigoriev I.V."/>
            <person name="Gunde-Cimerman N."/>
        </authorList>
    </citation>
    <scope>NUCLEOTIDE SEQUENCE [LARGE SCALE GENOMIC DNA]</scope>
    <source>
        <strain evidence="4 5">CBS 147.97</strain>
    </source>
</reference>
<evidence type="ECO:0000256" key="1">
    <source>
        <dbReference type="ARBA" id="ARBA00004123"/>
    </source>
</evidence>
<sequence>MYGSNVLLIENRSSSVATVTSDNPVLAQVLERLKRLEDIVLTKSDSVTGNITFGDDDSRSIPNLHEDVVQNEIFHSIGRSDVSPQANIDRQEDEVRETEITATKRSDTRDEEASFTFVSAKVSELAFDVNLRTPVLTKISVDGGRVIRRICLPERKEAHILFQSFAKSLGSWYHIYHRQTVETLLDKTYYQIACGQVPSLSHIALLLSIFASGAYFQTSAAWPECVFSDPQTANQISLCWKQNTLDILDFIQRATTPTVCIELRFIAFIILNLEGLSKKYWVLHTTSITLARDLSLHVLDHPARPKPKDVIENEVKRRIWSFLATTDWLLGSMPSPQEGTYNINARHCHINKPMNIDDDDLAANRIVDKPLSEPTEMSYSLIRTYAGDMCRNLADMVHPMASGVNNVDYNEIIALEQKTAGMAVELPFYFRLDEDSRRRTEPYLNKYPQLATQRYLLQQGFHCHRSRIHRPFLIRGSLDARFQFSRDACLESVRKSLEIRRMLNREKRGAVLPVARLNFVVYHIFMGALTLALDLCFNKSTNEAEDQSRRAELKEACLMLHEAKTEMPAADRFLRPLMELLQKYKIQLQDSGPQNQYLTPAGSTPIAGPDMTVLAQNTANFSGRVSGQDFTVVPDAELDSLWEDFINMVPDTDAPGWDDLLADFDQASLFVGV</sequence>
<dbReference type="InterPro" id="IPR050613">
    <property type="entry name" value="Sec_Metabolite_Reg"/>
</dbReference>
<dbReference type="AlphaFoldDB" id="A0A074WYG3"/>
<keyword evidence="2" id="KW-0539">Nucleus</keyword>
<dbReference type="EMBL" id="KL584706">
    <property type="protein sequence ID" value="KEQ74807.1"/>
    <property type="molecule type" value="Genomic_DNA"/>
</dbReference>
<dbReference type="GeneID" id="25413339"/>
<dbReference type="Pfam" id="PF04082">
    <property type="entry name" value="Fungal_trans"/>
    <property type="match status" value="1"/>
</dbReference>
<dbReference type="Proteomes" id="UP000027730">
    <property type="component" value="Unassembled WGS sequence"/>
</dbReference>
<protein>
    <recommendedName>
        <fullName evidence="3">Xylanolytic transcriptional activator regulatory domain-containing protein</fullName>
    </recommendedName>
</protein>
<dbReference type="GO" id="GO:0003677">
    <property type="term" value="F:DNA binding"/>
    <property type="evidence" value="ECO:0007669"/>
    <property type="project" value="InterPro"/>
</dbReference>
<dbReference type="InterPro" id="IPR007219">
    <property type="entry name" value="XnlR_reg_dom"/>
</dbReference>
<dbReference type="STRING" id="1043004.A0A074WYG3"/>
<proteinExistence type="predicted"/>
<dbReference type="CDD" id="cd12148">
    <property type="entry name" value="fungal_TF_MHR"/>
    <property type="match status" value="1"/>
</dbReference>
<dbReference type="RefSeq" id="XP_013429150.1">
    <property type="nucleotide sequence ID" value="XM_013573696.1"/>
</dbReference>
<gene>
    <name evidence="4" type="ORF">M436DRAFT_62249</name>
</gene>
<evidence type="ECO:0000313" key="4">
    <source>
        <dbReference type="EMBL" id="KEQ74807.1"/>
    </source>
</evidence>